<dbReference type="GO" id="GO:0016887">
    <property type="term" value="F:ATP hydrolysis activity"/>
    <property type="evidence" value="ECO:0007669"/>
    <property type="project" value="InterPro"/>
</dbReference>
<dbReference type="GO" id="GO:0005524">
    <property type="term" value="F:ATP binding"/>
    <property type="evidence" value="ECO:0007669"/>
    <property type="project" value="UniProtKB-KW"/>
</dbReference>
<proteinExistence type="inferred from homology"/>
<dbReference type="FunFam" id="2.70.150.10:FF:000016">
    <property type="entry name" value="Calcium-transporting P-type ATPase putative"/>
    <property type="match status" value="1"/>
</dbReference>
<feature type="domain" description="Cation-transporting P-type ATPase N-terminal" evidence="17">
    <location>
        <begin position="2"/>
        <end position="75"/>
    </location>
</feature>
<evidence type="ECO:0000256" key="16">
    <source>
        <dbReference type="SAM" id="Phobius"/>
    </source>
</evidence>
<dbReference type="CDD" id="cd02089">
    <property type="entry name" value="P-type_ATPase_Ca_prok"/>
    <property type="match status" value="1"/>
</dbReference>
<dbReference type="SUPFAM" id="SSF81660">
    <property type="entry name" value="Metal cation-transporting ATPase, ATP-binding domain N"/>
    <property type="match status" value="1"/>
</dbReference>
<feature type="transmembrane region" description="Helical" evidence="16">
    <location>
        <begin position="819"/>
        <end position="836"/>
    </location>
</feature>
<dbReference type="SFLD" id="SFLDF00027">
    <property type="entry name" value="p-type_atpase"/>
    <property type="match status" value="1"/>
</dbReference>
<dbReference type="InterPro" id="IPR044492">
    <property type="entry name" value="P_typ_ATPase_HD_dom"/>
</dbReference>
<accession>A0AAW8TV99</accession>
<feature type="transmembrane region" description="Helical" evidence="16">
    <location>
        <begin position="279"/>
        <end position="303"/>
    </location>
</feature>
<dbReference type="Pfam" id="PF13246">
    <property type="entry name" value="Cation_ATPase"/>
    <property type="match status" value="1"/>
</dbReference>
<dbReference type="SUPFAM" id="SSF56784">
    <property type="entry name" value="HAD-like"/>
    <property type="match status" value="1"/>
</dbReference>
<dbReference type="GO" id="GO:0005886">
    <property type="term" value="C:plasma membrane"/>
    <property type="evidence" value="ECO:0007669"/>
    <property type="project" value="UniProtKB-SubCell"/>
</dbReference>
<keyword evidence="8" id="KW-0547">Nucleotide-binding</keyword>
<keyword evidence="5" id="KW-0813">Transport</keyword>
<dbReference type="InterPro" id="IPR059000">
    <property type="entry name" value="ATPase_P-type_domA"/>
</dbReference>
<dbReference type="SFLD" id="SFLDS00003">
    <property type="entry name" value="Haloacid_Dehalogenase"/>
    <property type="match status" value="1"/>
</dbReference>
<comment type="similarity">
    <text evidence="2">Belongs to the cation transport ATPase (P-type) (TC 3.A.3) family. Type IIA subfamily.</text>
</comment>
<gene>
    <name evidence="18" type="ORF">P7H43_06900</name>
</gene>
<evidence type="ECO:0000256" key="6">
    <source>
        <dbReference type="ARBA" id="ARBA00022692"/>
    </source>
</evidence>
<protein>
    <recommendedName>
        <fullName evidence="3">P-type Ca(2+) transporter</fullName>
        <ecNumber evidence="3">7.2.2.10</ecNumber>
    </recommendedName>
</protein>
<dbReference type="AlphaFoldDB" id="A0AAW8TV99"/>
<dbReference type="GO" id="GO:0140352">
    <property type="term" value="P:export from cell"/>
    <property type="evidence" value="ECO:0007669"/>
    <property type="project" value="UniProtKB-ARBA"/>
</dbReference>
<dbReference type="Gene3D" id="3.40.50.1000">
    <property type="entry name" value="HAD superfamily/HAD-like"/>
    <property type="match status" value="1"/>
</dbReference>
<dbReference type="InterPro" id="IPR023214">
    <property type="entry name" value="HAD_sf"/>
</dbReference>
<keyword evidence="5" id="KW-0109">Calcium transport</keyword>
<dbReference type="Gene3D" id="3.40.1110.10">
    <property type="entry name" value="Calcium-transporting ATPase, cytoplasmic domain N"/>
    <property type="match status" value="1"/>
</dbReference>
<keyword evidence="10" id="KW-0067">ATP-binding</keyword>
<dbReference type="Gene3D" id="2.70.150.10">
    <property type="entry name" value="Calcium-transporting ATPase, cytoplasmic transduction domain A"/>
    <property type="match status" value="1"/>
</dbReference>
<dbReference type="RefSeq" id="WP_270597240.1">
    <property type="nucleotide sequence ID" value="NZ_JAQESC010000003.1"/>
</dbReference>
<dbReference type="PANTHER" id="PTHR24093">
    <property type="entry name" value="CATION TRANSPORTING ATPASE"/>
    <property type="match status" value="1"/>
</dbReference>
<feature type="transmembrane region" description="Helical" evidence="16">
    <location>
        <begin position="697"/>
        <end position="715"/>
    </location>
</feature>
<evidence type="ECO:0000256" key="15">
    <source>
        <dbReference type="ARBA" id="ARBA00048694"/>
    </source>
</evidence>
<dbReference type="PRINTS" id="PR00120">
    <property type="entry name" value="HATPASE"/>
</dbReference>
<keyword evidence="11" id="KW-0460">Magnesium</keyword>
<feature type="transmembrane region" description="Helical" evidence="16">
    <location>
        <begin position="55"/>
        <end position="76"/>
    </location>
</feature>
<dbReference type="EMBL" id="JARQBJ010000003">
    <property type="protein sequence ID" value="MDT2810206.1"/>
    <property type="molecule type" value="Genomic_DNA"/>
</dbReference>
<evidence type="ECO:0000256" key="8">
    <source>
        <dbReference type="ARBA" id="ARBA00022741"/>
    </source>
</evidence>
<dbReference type="SUPFAM" id="SSF81665">
    <property type="entry name" value="Calcium ATPase, transmembrane domain M"/>
    <property type="match status" value="1"/>
</dbReference>
<evidence type="ECO:0000313" key="19">
    <source>
        <dbReference type="Proteomes" id="UP001256711"/>
    </source>
</evidence>
<evidence type="ECO:0000256" key="12">
    <source>
        <dbReference type="ARBA" id="ARBA00022967"/>
    </source>
</evidence>
<organism evidence="18 19">
    <name type="scientific">Enterococcus asini</name>
    <dbReference type="NCBI Taxonomy" id="57732"/>
    <lineage>
        <taxon>Bacteria</taxon>
        <taxon>Bacillati</taxon>
        <taxon>Bacillota</taxon>
        <taxon>Bacilli</taxon>
        <taxon>Lactobacillales</taxon>
        <taxon>Enterococcaceae</taxon>
        <taxon>Enterococcus</taxon>
    </lineage>
</organism>
<dbReference type="FunFam" id="3.40.50.1000:FF:000001">
    <property type="entry name" value="Phospholipid-transporting ATPase IC"/>
    <property type="match status" value="1"/>
</dbReference>
<evidence type="ECO:0000313" key="18">
    <source>
        <dbReference type="EMBL" id="MDT2810206.1"/>
    </source>
</evidence>
<dbReference type="GO" id="GO:0046872">
    <property type="term" value="F:metal ion binding"/>
    <property type="evidence" value="ECO:0007669"/>
    <property type="project" value="UniProtKB-KW"/>
</dbReference>
<keyword evidence="7" id="KW-0479">Metal-binding</keyword>
<dbReference type="Gene3D" id="1.20.1110.10">
    <property type="entry name" value="Calcium-transporting ATPase, transmembrane domain"/>
    <property type="match status" value="1"/>
</dbReference>
<evidence type="ECO:0000256" key="4">
    <source>
        <dbReference type="ARBA" id="ARBA00022475"/>
    </source>
</evidence>
<evidence type="ECO:0000256" key="7">
    <source>
        <dbReference type="ARBA" id="ARBA00022723"/>
    </source>
</evidence>
<feature type="transmembrane region" description="Helical" evidence="16">
    <location>
        <begin position="669"/>
        <end position="691"/>
    </location>
</feature>
<dbReference type="SUPFAM" id="SSF81653">
    <property type="entry name" value="Calcium ATPase, transduction domain A"/>
    <property type="match status" value="1"/>
</dbReference>
<evidence type="ECO:0000256" key="5">
    <source>
        <dbReference type="ARBA" id="ARBA00022568"/>
    </source>
</evidence>
<dbReference type="PRINTS" id="PR00119">
    <property type="entry name" value="CATATPASE"/>
</dbReference>
<name>A0AAW8TV99_9ENTE</name>
<dbReference type="PANTHER" id="PTHR24093:SF506">
    <property type="entry name" value="CATION-TRANSPORTING ATPASE PMA1"/>
    <property type="match status" value="1"/>
</dbReference>
<dbReference type="InterPro" id="IPR008250">
    <property type="entry name" value="ATPase_P-typ_transduc_dom_A_sf"/>
</dbReference>
<keyword evidence="5" id="KW-0406">Ion transport</keyword>
<dbReference type="InterPro" id="IPR023298">
    <property type="entry name" value="ATPase_P-typ_TM_dom_sf"/>
</dbReference>
<dbReference type="FunFam" id="3.40.50.1000:FF:000028">
    <property type="entry name" value="Calcium-transporting P-type ATPase, putative"/>
    <property type="match status" value="1"/>
</dbReference>
<dbReference type="EC" id="7.2.2.10" evidence="3"/>
<keyword evidence="14 16" id="KW-0472">Membrane</keyword>
<dbReference type="SMART" id="SM00831">
    <property type="entry name" value="Cation_ATPase_N"/>
    <property type="match status" value="1"/>
</dbReference>
<reference evidence="18" key="1">
    <citation type="submission" date="2023-03" db="EMBL/GenBank/DDBJ databases">
        <authorList>
            <person name="Shen W."/>
            <person name="Cai J."/>
        </authorList>
    </citation>
    <scope>NUCLEOTIDE SEQUENCE</scope>
    <source>
        <strain evidence="18">B226-2</strain>
    </source>
</reference>
<comment type="catalytic activity">
    <reaction evidence="15">
        <text>Ca(2+)(in) + ATP + H2O = Ca(2+)(out) + ADP + phosphate + H(+)</text>
        <dbReference type="Rhea" id="RHEA:18105"/>
        <dbReference type="ChEBI" id="CHEBI:15377"/>
        <dbReference type="ChEBI" id="CHEBI:15378"/>
        <dbReference type="ChEBI" id="CHEBI:29108"/>
        <dbReference type="ChEBI" id="CHEBI:30616"/>
        <dbReference type="ChEBI" id="CHEBI:43474"/>
        <dbReference type="ChEBI" id="CHEBI:456216"/>
        <dbReference type="EC" id="7.2.2.10"/>
    </reaction>
</comment>
<feature type="transmembrane region" description="Helical" evidence="16">
    <location>
        <begin position="250"/>
        <end position="267"/>
    </location>
</feature>
<keyword evidence="9" id="KW-0106">Calcium</keyword>
<evidence type="ECO:0000256" key="14">
    <source>
        <dbReference type="ARBA" id="ARBA00023136"/>
    </source>
</evidence>
<evidence type="ECO:0000256" key="2">
    <source>
        <dbReference type="ARBA" id="ARBA00005675"/>
    </source>
</evidence>
<dbReference type="NCBIfam" id="TIGR01494">
    <property type="entry name" value="ATPase_P-type"/>
    <property type="match status" value="2"/>
</dbReference>
<evidence type="ECO:0000256" key="13">
    <source>
        <dbReference type="ARBA" id="ARBA00022989"/>
    </source>
</evidence>
<dbReference type="InterPro" id="IPR004014">
    <property type="entry name" value="ATPase_P-typ_cation-transptr_N"/>
</dbReference>
<dbReference type="SFLD" id="SFLDG00002">
    <property type="entry name" value="C1.7:_P-type_atpase_like"/>
    <property type="match status" value="1"/>
</dbReference>
<evidence type="ECO:0000259" key="17">
    <source>
        <dbReference type="SMART" id="SM00831"/>
    </source>
</evidence>
<feature type="transmembrane region" description="Helical" evidence="16">
    <location>
        <begin position="745"/>
        <end position="762"/>
    </location>
</feature>
<comment type="caution">
    <text evidence="18">The sequence shown here is derived from an EMBL/GenBank/DDBJ whole genome shotgun (WGS) entry which is preliminary data.</text>
</comment>
<dbReference type="InterPro" id="IPR018303">
    <property type="entry name" value="ATPase_P-typ_P_site"/>
</dbReference>
<evidence type="ECO:0000256" key="1">
    <source>
        <dbReference type="ARBA" id="ARBA00004651"/>
    </source>
</evidence>
<dbReference type="GO" id="GO:0005388">
    <property type="term" value="F:P-type calcium transporter activity"/>
    <property type="evidence" value="ECO:0007669"/>
    <property type="project" value="UniProtKB-EC"/>
</dbReference>
<evidence type="ECO:0000256" key="11">
    <source>
        <dbReference type="ARBA" id="ARBA00022842"/>
    </source>
</evidence>
<sequence length="876" mass="95757">MQEYQKTIPEVAREFHTSTQGLDVDTAAKRLHENGPNRFDEAKKDSLAKKILRSLMDFTTIVLLVAAAISFYTAIATDHGDYFEGLLIIAIVVINSVLAIYQEGNAEKALEALQDMNKQTALVIRDGQQQEINAEELVVGDVLVLENGSMVTADARLIQTSQMRIEESALTGESEAVEKDADFVAEEELPLGDQLNMVFKGCTVVNGRGRGIVTAVGMDTEMGKIAGLLGSNTHQTTPMQKRLNQLGKRISVLALAAAAFVFFLGYLQNEELLDMFLTAVSLAVAAVPETLMVIVTLTLAYGVQKMAKKNAIIRRLPAVETLGTASVICSDKTGTLTQNKMRVRRVWSRGDVVTDVEDQMTDEAMEVLKIATLCTDVLVATNEDGDKEYQGNPTERAIVRAVEESYHTKKELDEEYPRIAELPFDSERKMMTTVHKKGKKYISVTKGAFDVLLPKFHYGDVEKATIVNDRFGKRALRVIAVGFRIFDEEPSEITSEYLEQDLQLLGLIGMIDPPRPESKGAIAKAKRAGITTVMITGDHVVTASAIAKELGILSNPKQALTGAQLQKMSDEELDQKVEKLRIYARVTPEDKIRIVQSWQRTGAVVAMTGDGVNDAPALKASNVGCAMGITGTDVAQGAADMILTDDNFATIVDAVAQGRTVYQNVRKAVNFLLSCNISEIFIVIIAMLLGWGAPFTAVQLLFVNVVADGLPGFALGREPAEAGIMDEPPIPARESIFARGLGKKIAINAASFTLMALLGYYLGRFGENISHWVAASPEVGQTVAFLVLAYSSILHVFNVRSSRSIFRVRLSSNKSLFEMAVLAILITTAIALFPLTQNLFDLVSISLNHWLLVGILSIVPIFVNEMIKFHFSPEEE</sequence>
<dbReference type="Pfam" id="PF00122">
    <property type="entry name" value="E1-E2_ATPase"/>
    <property type="match status" value="1"/>
</dbReference>
<dbReference type="Proteomes" id="UP001256711">
    <property type="component" value="Unassembled WGS sequence"/>
</dbReference>
<keyword evidence="12" id="KW-1278">Translocase</keyword>
<feature type="transmembrane region" description="Helical" evidence="16">
    <location>
        <begin position="782"/>
        <end position="799"/>
    </location>
</feature>
<keyword evidence="4" id="KW-1003">Cell membrane</keyword>
<evidence type="ECO:0000256" key="9">
    <source>
        <dbReference type="ARBA" id="ARBA00022837"/>
    </source>
</evidence>
<dbReference type="PROSITE" id="PS00154">
    <property type="entry name" value="ATPASE_E1_E2"/>
    <property type="match status" value="1"/>
</dbReference>
<dbReference type="InterPro" id="IPR036412">
    <property type="entry name" value="HAD-like_sf"/>
</dbReference>
<comment type="subcellular location">
    <subcellularLocation>
        <location evidence="1">Cell membrane</location>
        <topology evidence="1">Multi-pass membrane protein</topology>
    </subcellularLocation>
</comment>
<dbReference type="InterPro" id="IPR006068">
    <property type="entry name" value="ATPase_P-typ_cation-transptr_C"/>
</dbReference>
<evidence type="ECO:0000256" key="10">
    <source>
        <dbReference type="ARBA" id="ARBA00022840"/>
    </source>
</evidence>
<dbReference type="Pfam" id="PF00690">
    <property type="entry name" value="Cation_ATPase_N"/>
    <property type="match status" value="1"/>
</dbReference>
<feature type="transmembrane region" description="Helical" evidence="16">
    <location>
        <begin position="82"/>
        <end position="101"/>
    </location>
</feature>
<keyword evidence="13 16" id="KW-1133">Transmembrane helix</keyword>
<evidence type="ECO:0000256" key="3">
    <source>
        <dbReference type="ARBA" id="ARBA00012790"/>
    </source>
</evidence>
<dbReference type="InterPro" id="IPR023299">
    <property type="entry name" value="ATPase_P-typ_cyto_dom_N"/>
</dbReference>
<keyword evidence="6 16" id="KW-0812">Transmembrane</keyword>
<dbReference type="InterPro" id="IPR001757">
    <property type="entry name" value="P_typ_ATPase"/>
</dbReference>
<dbReference type="Pfam" id="PF00689">
    <property type="entry name" value="Cation_ATPase_C"/>
    <property type="match status" value="1"/>
</dbReference>
<feature type="transmembrane region" description="Helical" evidence="16">
    <location>
        <begin position="842"/>
        <end position="863"/>
    </location>
</feature>